<dbReference type="OrthoDB" id="448448at2759"/>
<dbReference type="PANTHER" id="PTHR45685">
    <property type="entry name" value="HELICASE SRCAP-RELATED"/>
    <property type="match status" value="1"/>
</dbReference>
<evidence type="ECO:0000256" key="5">
    <source>
        <dbReference type="ARBA" id="ARBA00022840"/>
    </source>
</evidence>
<dbReference type="InterPro" id="IPR027417">
    <property type="entry name" value="P-loop_NTPase"/>
</dbReference>
<feature type="compositionally biased region" description="Basic and acidic residues" evidence="10">
    <location>
        <begin position="465"/>
        <end position="475"/>
    </location>
</feature>
<dbReference type="Gene3D" id="1.20.120.850">
    <property type="entry name" value="SWI2/SNF2 ATPases, N-terminal domain"/>
    <property type="match status" value="1"/>
</dbReference>
<keyword evidence="6" id="KW-0156">Chromatin regulator</keyword>
<evidence type="ECO:0000313" key="15">
    <source>
        <dbReference type="WBParaSite" id="HDID_0000417701-mRNA-1"/>
    </source>
</evidence>
<dbReference type="EMBL" id="UYSG01001495">
    <property type="protein sequence ID" value="VDL44925.1"/>
    <property type="molecule type" value="Genomic_DNA"/>
</dbReference>
<feature type="coiled-coil region" evidence="9">
    <location>
        <begin position="350"/>
        <end position="384"/>
    </location>
</feature>
<evidence type="ECO:0000313" key="13">
    <source>
        <dbReference type="EMBL" id="VDL44925.1"/>
    </source>
</evidence>
<dbReference type="GO" id="GO:0016887">
    <property type="term" value="F:ATP hydrolysis activity"/>
    <property type="evidence" value="ECO:0007669"/>
    <property type="project" value="TreeGrafter"/>
</dbReference>
<dbReference type="PANTHER" id="PTHR45685:SF1">
    <property type="entry name" value="HELICASE SRCAP"/>
    <property type="match status" value="1"/>
</dbReference>
<dbReference type="GO" id="GO:0006338">
    <property type="term" value="P:chromatin remodeling"/>
    <property type="evidence" value="ECO:0007669"/>
    <property type="project" value="TreeGrafter"/>
</dbReference>
<dbReference type="GO" id="GO:0042393">
    <property type="term" value="F:histone binding"/>
    <property type="evidence" value="ECO:0007669"/>
    <property type="project" value="TreeGrafter"/>
</dbReference>
<feature type="region of interest" description="Disordered" evidence="10">
    <location>
        <begin position="391"/>
        <end position="575"/>
    </location>
</feature>
<evidence type="ECO:0000256" key="9">
    <source>
        <dbReference type="SAM" id="Coils"/>
    </source>
</evidence>
<feature type="region of interest" description="Disordered" evidence="10">
    <location>
        <begin position="1"/>
        <end position="22"/>
    </location>
</feature>
<comment type="subcellular location">
    <subcellularLocation>
        <location evidence="1">Nucleus</location>
    </subcellularLocation>
</comment>
<feature type="compositionally biased region" description="Basic and acidic residues" evidence="10">
    <location>
        <begin position="395"/>
        <end position="405"/>
    </location>
</feature>
<keyword evidence="4" id="KW-0347">Helicase</keyword>
<evidence type="ECO:0000259" key="11">
    <source>
        <dbReference type="PROSITE" id="PS51192"/>
    </source>
</evidence>
<dbReference type="STRING" id="6216.A0A0R3SGX1"/>
<keyword evidence="2" id="KW-0547">Nucleotide-binding</keyword>
<feature type="domain" description="Helicase ATP-binding" evidence="11">
    <location>
        <begin position="652"/>
        <end position="817"/>
    </location>
</feature>
<keyword evidence="3" id="KW-0378">Hydrolase</keyword>
<feature type="domain" description="HSA" evidence="12">
    <location>
        <begin position="174"/>
        <end position="246"/>
    </location>
</feature>
<dbReference type="SUPFAM" id="SSF52540">
    <property type="entry name" value="P-loop containing nucleoside triphosphate hydrolases"/>
    <property type="match status" value="2"/>
</dbReference>
<dbReference type="SMART" id="SM00573">
    <property type="entry name" value="HSA"/>
    <property type="match status" value="1"/>
</dbReference>
<sequence>MSDEDKSEPSNEASLPAVNPDPLLNDSKSKVIDYITKRINDIERHYHEFLSEFTYLQSGGILNEYESWRRSMPQDLMHALCSGHLDADDLHKIGSFMSGQLPMHEIFPIAKDSNQADEQDADDSDEDFDRTIDESAIPILVRKEMETLKRVAEFKKLGIWSRDSSDPVPTLTNLSPSQEPARPKDHMDFLFAEMRWLADDFKKERHWKKMAAKRLAYAAAKVYKEKAERSQKAEKEEILRIRKQCSLIARMVRDWWRQMDKIVQTKQKARLSARHQQAMSTHLGHVIETTERYTMWLTEGIIGSKQNDQDSACKDKDAVKEENIAASNAAIESDAEFVAEVDSTDDEETIAKEEELVQQDEKAKEEETKEIEVLCEEAEKSIDEILPPGYLEHIQQLHESGKLDMEIGESESEEEKGKKSRKRHLRDEIDFEQDKAPPSKKLRKDKEFNAVAEDSTDDETTIAEQEAHEKAKAEDGSSEDEDNGPSADEVKEVSQLTSEAEIPIEELLARYGIDSDQLKKQVAVDGDSRETSETASATDNEADFGQSSSDDESPSEEEDSGDSSSRKVNENEDVEMEELGLEDLLSEDEKENLANSNNSIPENAELKAITDVAMSAQPTGNTLASVAEPVKTPFLLSGTLREYQVVGLSWLVAIYEKRLNGILADEMGLGKTIQTIALLAHLACELGIWGPHLIVVPNSVILNWEVEFKKWCPGFKILTYFGSVKERRAKRKGWTKTNAFHVCITSYRLAIQDSSAFKRKKWKYLILDEAQNIKNFKSQRWQTLLTFNSQRRLLLTGTPLQNSLMELWSLMHFLMPNIFQSHREFQEWFASPLTGMIEGNSEYNEHLVMRLHKVLRPFLLRRLKEDVERQMPKKYEHVILCRLSKRQRYLYDDFMSLSTTKDTLASGQFLSVMNILMQLRKVCNHPNLFEPRPITSPFHISDDDAACIEVPRLVAQASTPFLSAFQPASAFTVASTLDWLDRAGAVMRLIGQTTNLAEMARDLPAFVSRRIHQLQVKPDLITVLDNTEASDRVSRERDLFTDLRKRKGLEPDEPTGKRRPIPIFIPHSTVLEVNEKLSRSVEDYHSGRTKLPYPNLPWPKCKGTSFIEVERRLDPWDNGIPKAVLRRRETERQHRMSLIARLNERRCEDLYDHSGTFDRTSLPSPDLVHFLTSAIIRRPHHRPLSRFGIGAWIACQQALRTWPDKRACDDADGPSTYLRHPTEVVSGLSVPGQQAALVERLQPFYGPEAAFRIRSTSTKVLRQLLFSPIDCFEHFNVHLNK</sequence>
<evidence type="ECO:0000256" key="8">
    <source>
        <dbReference type="ARBA" id="ARBA00023242"/>
    </source>
</evidence>
<dbReference type="InterPro" id="IPR014001">
    <property type="entry name" value="Helicase_ATP-bd"/>
</dbReference>
<dbReference type="PROSITE" id="PS51192">
    <property type="entry name" value="HELICASE_ATP_BIND_1"/>
    <property type="match status" value="1"/>
</dbReference>
<dbReference type="InterPro" id="IPR000330">
    <property type="entry name" value="SNF2_N"/>
</dbReference>
<dbReference type="FunFam" id="3.40.50.10810:FF:000005">
    <property type="entry name" value="Photoperiod-independent early flowering 1"/>
    <property type="match status" value="1"/>
</dbReference>
<dbReference type="GO" id="GO:0003677">
    <property type="term" value="F:DNA binding"/>
    <property type="evidence" value="ECO:0007669"/>
    <property type="project" value="UniProtKB-KW"/>
</dbReference>
<dbReference type="PROSITE" id="PS51204">
    <property type="entry name" value="HSA"/>
    <property type="match status" value="1"/>
</dbReference>
<dbReference type="InterPro" id="IPR050520">
    <property type="entry name" value="INO80/SWR1_helicase"/>
</dbReference>
<dbReference type="GO" id="GO:0000812">
    <property type="term" value="C:Swr1 complex"/>
    <property type="evidence" value="ECO:0007669"/>
    <property type="project" value="TreeGrafter"/>
</dbReference>
<keyword evidence="9" id="KW-0175">Coiled coil</keyword>
<keyword evidence="5" id="KW-0067">ATP-binding</keyword>
<dbReference type="WBParaSite" id="HDID_0000417701-mRNA-1">
    <property type="protein sequence ID" value="HDID_0000417701-mRNA-1"/>
    <property type="gene ID" value="HDID_0000417701"/>
</dbReference>
<dbReference type="GO" id="GO:0005524">
    <property type="term" value="F:ATP binding"/>
    <property type="evidence" value="ECO:0007669"/>
    <property type="project" value="UniProtKB-KW"/>
</dbReference>
<feature type="compositionally biased region" description="Basic and acidic residues" evidence="10">
    <location>
        <begin position="425"/>
        <end position="437"/>
    </location>
</feature>
<dbReference type="InterPro" id="IPR014012">
    <property type="entry name" value="HSA_dom"/>
</dbReference>
<reference evidence="13 14" key="2">
    <citation type="submission" date="2018-11" db="EMBL/GenBank/DDBJ databases">
        <authorList>
            <consortium name="Pathogen Informatics"/>
        </authorList>
    </citation>
    <scope>NUCLEOTIDE SEQUENCE [LARGE SCALE GENOMIC DNA]</scope>
</reference>
<evidence type="ECO:0000256" key="3">
    <source>
        <dbReference type="ARBA" id="ARBA00022801"/>
    </source>
</evidence>
<feature type="compositionally biased region" description="Acidic residues" evidence="10">
    <location>
        <begin position="549"/>
        <end position="561"/>
    </location>
</feature>
<dbReference type="FunFam" id="1.20.120.850:FF:000012">
    <property type="entry name" value="protein PHOTOPERIOD-INDEPENDENT EARLY FLOWERING 1 isoform X3"/>
    <property type="match status" value="1"/>
</dbReference>
<dbReference type="CDD" id="cd18003">
    <property type="entry name" value="DEXQc_SRCAP"/>
    <property type="match status" value="1"/>
</dbReference>
<reference evidence="15" key="1">
    <citation type="submission" date="2017-02" db="UniProtKB">
        <authorList>
            <consortium name="WormBaseParasite"/>
        </authorList>
    </citation>
    <scope>IDENTIFICATION</scope>
</reference>
<gene>
    <name evidence="13" type="ORF">HDID_LOCUS4175</name>
</gene>
<keyword evidence="7" id="KW-0238">DNA-binding</keyword>
<evidence type="ECO:0000256" key="6">
    <source>
        <dbReference type="ARBA" id="ARBA00022853"/>
    </source>
</evidence>
<organism evidence="15">
    <name type="scientific">Hymenolepis diminuta</name>
    <name type="common">Rat tapeworm</name>
    <dbReference type="NCBI Taxonomy" id="6216"/>
    <lineage>
        <taxon>Eukaryota</taxon>
        <taxon>Metazoa</taxon>
        <taxon>Spiralia</taxon>
        <taxon>Lophotrochozoa</taxon>
        <taxon>Platyhelminthes</taxon>
        <taxon>Cestoda</taxon>
        <taxon>Eucestoda</taxon>
        <taxon>Cyclophyllidea</taxon>
        <taxon>Hymenolepididae</taxon>
        <taxon>Hymenolepis</taxon>
    </lineage>
</organism>
<dbReference type="Pfam" id="PF00176">
    <property type="entry name" value="SNF2-rel_dom"/>
    <property type="match status" value="1"/>
</dbReference>
<keyword evidence="8" id="KW-0539">Nucleus</keyword>
<evidence type="ECO:0000256" key="4">
    <source>
        <dbReference type="ARBA" id="ARBA00022806"/>
    </source>
</evidence>
<dbReference type="Gene3D" id="3.40.50.10810">
    <property type="entry name" value="Tandem AAA-ATPase domain"/>
    <property type="match status" value="1"/>
</dbReference>
<dbReference type="GO" id="GO:0004386">
    <property type="term" value="F:helicase activity"/>
    <property type="evidence" value="ECO:0007669"/>
    <property type="project" value="UniProtKB-KW"/>
</dbReference>
<proteinExistence type="predicted"/>
<evidence type="ECO:0000256" key="7">
    <source>
        <dbReference type="ARBA" id="ARBA00023125"/>
    </source>
</evidence>
<name>A0A0R3SGX1_HYMDI</name>
<evidence type="ECO:0000313" key="14">
    <source>
        <dbReference type="Proteomes" id="UP000274504"/>
    </source>
</evidence>
<accession>A0A0R3SGX1</accession>
<evidence type="ECO:0000256" key="1">
    <source>
        <dbReference type="ARBA" id="ARBA00004123"/>
    </source>
</evidence>
<dbReference type="InterPro" id="IPR038718">
    <property type="entry name" value="SNF2-like_sf"/>
</dbReference>
<dbReference type="Proteomes" id="UP000274504">
    <property type="component" value="Unassembled WGS sequence"/>
</dbReference>
<dbReference type="SMART" id="SM00487">
    <property type="entry name" value="DEXDc"/>
    <property type="match status" value="1"/>
</dbReference>
<dbReference type="Pfam" id="PF07529">
    <property type="entry name" value="HSA"/>
    <property type="match status" value="1"/>
</dbReference>
<protein>
    <submittedName>
        <fullName evidence="15">Helicase domino</fullName>
    </submittedName>
</protein>
<evidence type="ECO:0000256" key="2">
    <source>
        <dbReference type="ARBA" id="ARBA00022741"/>
    </source>
</evidence>
<evidence type="ECO:0000256" key="10">
    <source>
        <dbReference type="SAM" id="MobiDB-lite"/>
    </source>
</evidence>
<evidence type="ECO:0000259" key="12">
    <source>
        <dbReference type="PROSITE" id="PS51204"/>
    </source>
</evidence>